<accession>A0A6A6I4E1</accession>
<evidence type="ECO:0000313" key="2">
    <source>
        <dbReference type="Proteomes" id="UP000800094"/>
    </source>
</evidence>
<evidence type="ECO:0000313" key="1">
    <source>
        <dbReference type="EMBL" id="KAF2245166.1"/>
    </source>
</evidence>
<keyword evidence="2" id="KW-1185">Reference proteome</keyword>
<dbReference type="Proteomes" id="UP000800094">
    <property type="component" value="Unassembled WGS sequence"/>
</dbReference>
<organism evidence="1 2">
    <name type="scientific">Trematosphaeria pertusa</name>
    <dbReference type="NCBI Taxonomy" id="390896"/>
    <lineage>
        <taxon>Eukaryota</taxon>
        <taxon>Fungi</taxon>
        <taxon>Dikarya</taxon>
        <taxon>Ascomycota</taxon>
        <taxon>Pezizomycotina</taxon>
        <taxon>Dothideomycetes</taxon>
        <taxon>Pleosporomycetidae</taxon>
        <taxon>Pleosporales</taxon>
        <taxon>Massarineae</taxon>
        <taxon>Trematosphaeriaceae</taxon>
        <taxon>Trematosphaeria</taxon>
    </lineage>
</organism>
<dbReference type="EMBL" id="ML987201">
    <property type="protein sequence ID" value="KAF2245166.1"/>
    <property type="molecule type" value="Genomic_DNA"/>
</dbReference>
<protein>
    <submittedName>
        <fullName evidence="1">Uncharacterized protein</fullName>
    </submittedName>
</protein>
<reference evidence="1" key="1">
    <citation type="journal article" date="2020" name="Stud. Mycol.">
        <title>101 Dothideomycetes genomes: a test case for predicting lifestyles and emergence of pathogens.</title>
        <authorList>
            <person name="Haridas S."/>
            <person name="Albert R."/>
            <person name="Binder M."/>
            <person name="Bloem J."/>
            <person name="Labutti K."/>
            <person name="Salamov A."/>
            <person name="Andreopoulos B."/>
            <person name="Baker S."/>
            <person name="Barry K."/>
            <person name="Bills G."/>
            <person name="Bluhm B."/>
            <person name="Cannon C."/>
            <person name="Castanera R."/>
            <person name="Culley D."/>
            <person name="Daum C."/>
            <person name="Ezra D."/>
            <person name="Gonzalez J."/>
            <person name="Henrissat B."/>
            <person name="Kuo A."/>
            <person name="Liang C."/>
            <person name="Lipzen A."/>
            <person name="Lutzoni F."/>
            <person name="Magnuson J."/>
            <person name="Mondo S."/>
            <person name="Nolan M."/>
            <person name="Ohm R."/>
            <person name="Pangilinan J."/>
            <person name="Park H.-J."/>
            <person name="Ramirez L."/>
            <person name="Alfaro M."/>
            <person name="Sun H."/>
            <person name="Tritt A."/>
            <person name="Yoshinaga Y."/>
            <person name="Zwiers L.-H."/>
            <person name="Turgeon B."/>
            <person name="Goodwin S."/>
            <person name="Spatafora J."/>
            <person name="Crous P."/>
            <person name="Grigoriev I."/>
        </authorList>
    </citation>
    <scope>NUCLEOTIDE SEQUENCE</scope>
    <source>
        <strain evidence="1">CBS 122368</strain>
    </source>
</reference>
<name>A0A6A6I4E1_9PLEO</name>
<dbReference type="RefSeq" id="XP_033680170.1">
    <property type="nucleotide sequence ID" value="XM_033836333.1"/>
</dbReference>
<dbReference type="GeneID" id="54589663"/>
<dbReference type="AlphaFoldDB" id="A0A6A6I4E1"/>
<sequence length="213" mass="24348">MAFYLTLRQSRSWKTLVWRSGESRPSDRRRASYSILYPHPNQRLFRPLAAMVPVLEPATALALALRTVVAKAMLLEPQAHLQTTSWMEKVMTMMHMLGKQLRSYCRPQDNSSLLSKKQEVKEISIRTQTGVRSTGKEVMKGKATRTKSIRLMRCPAALRRKLRCDVNAALVRPGQRGAVHHELLLGHGVRAHELFPDRTSGAERTRWHMLQGK</sequence>
<gene>
    <name evidence="1" type="ORF">BU26DRAFT_77785</name>
</gene>
<proteinExistence type="predicted"/>